<feature type="region of interest" description="Disordered" evidence="1">
    <location>
        <begin position="156"/>
        <end position="175"/>
    </location>
</feature>
<dbReference type="RefSeq" id="WP_111158237.1">
    <property type="nucleotide sequence ID" value="NZ_PCDP01000001.1"/>
</dbReference>
<accession>A0A2W4CW62</accession>
<organism evidence="2 3">
    <name type="scientific">Rhizobium tubonense</name>
    <dbReference type="NCBI Taxonomy" id="484088"/>
    <lineage>
        <taxon>Bacteria</taxon>
        <taxon>Pseudomonadati</taxon>
        <taxon>Pseudomonadota</taxon>
        <taxon>Alphaproteobacteria</taxon>
        <taxon>Hyphomicrobiales</taxon>
        <taxon>Rhizobiaceae</taxon>
        <taxon>Rhizobium/Agrobacterium group</taxon>
        <taxon>Rhizobium</taxon>
    </lineage>
</organism>
<feature type="compositionally biased region" description="Basic and acidic residues" evidence="1">
    <location>
        <begin position="156"/>
        <end position="174"/>
    </location>
</feature>
<dbReference type="AlphaFoldDB" id="A0A2W4CW62"/>
<evidence type="ECO:0000313" key="3">
    <source>
        <dbReference type="Proteomes" id="UP000248925"/>
    </source>
</evidence>
<keyword evidence="3" id="KW-1185">Reference proteome</keyword>
<evidence type="ECO:0000313" key="2">
    <source>
        <dbReference type="EMBL" id="PZM16907.1"/>
    </source>
</evidence>
<dbReference type="EMBL" id="PCDP01000001">
    <property type="protein sequence ID" value="PZM16907.1"/>
    <property type="molecule type" value="Genomic_DNA"/>
</dbReference>
<sequence length="186" mass="20277">MKKTDMDPAKPFSHLVKVGHISGGPVEMHLKADAQELAGLATLWAVLSVERLDADIKISRWKRDGVRVKGHVTGKVVQACVVSLDPVESEIDEEFDELYVPEGSKLARAPKVDAGEIVLDPDGPDIPETFEGDAIDVGSVVTEFAALGIDPYPRKPGLDFEPHIEDTAEDDRKPSPFAALKAWKKE</sequence>
<dbReference type="InterPro" id="IPR003772">
    <property type="entry name" value="YceD"/>
</dbReference>
<dbReference type="Pfam" id="PF02620">
    <property type="entry name" value="YceD"/>
    <property type="match status" value="1"/>
</dbReference>
<evidence type="ECO:0000256" key="1">
    <source>
        <dbReference type="SAM" id="MobiDB-lite"/>
    </source>
</evidence>
<name>A0A2W4CW62_9HYPH</name>
<gene>
    <name evidence="2" type="ORF">CPY51_01260</name>
</gene>
<comment type="caution">
    <text evidence="2">The sequence shown here is derived from an EMBL/GenBank/DDBJ whole genome shotgun (WGS) entry which is preliminary data.</text>
</comment>
<reference evidence="2 3" key="1">
    <citation type="journal article" date="2018" name="Sci. Rep.">
        <title>Rhizobium tumorigenes sp. nov., a novel plant tumorigenic bacterium isolated from cane gall tumors on thornless blackberry.</title>
        <authorList>
            <person name="Kuzmanovi N."/>
            <person name="Smalla K."/>
            <person name="Gronow S."/>
            <person name="PuBawska J."/>
        </authorList>
    </citation>
    <scope>NUCLEOTIDE SEQUENCE [LARGE SCALE GENOMIC DNA]</scope>
    <source>
        <strain evidence="2 3">CCBAU 85046</strain>
    </source>
</reference>
<dbReference type="OrthoDB" id="8443793at2"/>
<proteinExistence type="predicted"/>
<dbReference type="Proteomes" id="UP000248925">
    <property type="component" value="Unassembled WGS sequence"/>
</dbReference>
<protein>
    <submittedName>
        <fullName evidence="2">Metal-binding protein</fullName>
    </submittedName>
</protein>